<dbReference type="InterPro" id="IPR038765">
    <property type="entry name" value="Papain-like_cys_pep_sf"/>
</dbReference>
<evidence type="ECO:0000313" key="6">
    <source>
        <dbReference type="Proteomes" id="UP000366766"/>
    </source>
</evidence>
<proteinExistence type="predicted"/>
<name>A0A174D594_9FIRM</name>
<feature type="domain" description="Transglutaminase-like" evidence="2">
    <location>
        <begin position="169"/>
        <end position="234"/>
    </location>
</feature>
<accession>A0A174D594</accession>
<dbReference type="Gene3D" id="2.10.270.10">
    <property type="entry name" value="Cholin Binding"/>
    <property type="match status" value="1"/>
</dbReference>
<reference evidence="3 5" key="1">
    <citation type="submission" date="2015-09" db="EMBL/GenBank/DDBJ databases">
        <authorList>
            <consortium name="Pathogen Informatics"/>
        </authorList>
    </citation>
    <scope>NUCLEOTIDE SEQUENCE [LARGE SCALE GENOMIC DNA]</scope>
    <source>
        <strain evidence="3 5">2789STDY5834863</strain>
    </source>
</reference>
<gene>
    <name evidence="4" type="ORF">BWLFYP14_02793</name>
    <name evidence="3" type="ORF">ERS852478_02091</name>
</gene>
<organism evidence="3 5">
    <name type="scientific">Blautia wexlerae</name>
    <dbReference type="NCBI Taxonomy" id="418240"/>
    <lineage>
        <taxon>Bacteria</taxon>
        <taxon>Bacillati</taxon>
        <taxon>Bacillota</taxon>
        <taxon>Clostridia</taxon>
        <taxon>Lachnospirales</taxon>
        <taxon>Lachnospiraceae</taxon>
        <taxon>Blautia</taxon>
    </lineage>
</organism>
<evidence type="ECO:0000259" key="2">
    <source>
        <dbReference type="SMART" id="SM00460"/>
    </source>
</evidence>
<reference evidence="4 6" key="2">
    <citation type="submission" date="2019-07" db="EMBL/GenBank/DDBJ databases">
        <authorList>
            <person name="Chang H.-W."/>
            <person name="Raman A."/>
            <person name="Venkatesh S."/>
            <person name="Gehrig J."/>
        </authorList>
    </citation>
    <scope>NUCLEOTIDE SEQUENCE [LARGE SCALE GENOMIC DNA]</scope>
    <source>
        <strain evidence="4">Blautia_wexlerae_LFYP_14</strain>
    </source>
</reference>
<dbReference type="Pfam" id="PF01841">
    <property type="entry name" value="Transglut_core"/>
    <property type="match status" value="1"/>
</dbReference>
<evidence type="ECO:0000256" key="1">
    <source>
        <dbReference type="SAM" id="SignalP"/>
    </source>
</evidence>
<dbReference type="RefSeq" id="WP_055200548.1">
    <property type="nucleotide sequence ID" value="NZ_BTHH01000035.1"/>
</dbReference>
<sequence>MNRKKITALLLSSVMAFTPAMPAMAEQSTIIDYVDGTTDSTVETPDVTPTPLPEKKEGWETVDGVKYYYVNGEKITNKVEKIGKYTYCFDKTGKLVTNKPYYKVNAKTYYKIKKNGQATKLSAVETMAAVRLQKCKGNLKKAFNWSVSLQYAGNVKVSKKTPTEYGLYGFKTGSGDCYVMAATFYWMAKVAGYDAHYVKGYFQKSGGKKGAHAWVEIDQKVNGKKKTYVYDPNFQKEYKLNGYKLTYGAKRTLKYVNYKRVN</sequence>
<evidence type="ECO:0000313" key="4">
    <source>
        <dbReference type="EMBL" id="VUX66419.1"/>
    </source>
</evidence>
<dbReference type="SUPFAM" id="SSF69360">
    <property type="entry name" value="Cell wall binding repeat"/>
    <property type="match status" value="1"/>
</dbReference>
<dbReference type="SUPFAM" id="SSF54001">
    <property type="entry name" value="Cysteine proteinases"/>
    <property type="match status" value="1"/>
</dbReference>
<dbReference type="InterPro" id="IPR002931">
    <property type="entry name" value="Transglutaminase-like"/>
</dbReference>
<keyword evidence="6" id="KW-1185">Reference proteome</keyword>
<evidence type="ECO:0000313" key="5">
    <source>
        <dbReference type="Proteomes" id="UP000095431"/>
    </source>
</evidence>
<dbReference type="EMBL" id="CABHOF010000060">
    <property type="protein sequence ID" value="VUX66419.1"/>
    <property type="molecule type" value="Genomic_DNA"/>
</dbReference>
<dbReference type="eggNOG" id="ENOG5033T84">
    <property type="taxonomic scope" value="Bacteria"/>
</dbReference>
<protein>
    <submittedName>
        <fullName evidence="3 4">Transglutaminase-like superfamily</fullName>
    </submittedName>
</protein>
<dbReference type="Proteomes" id="UP000366766">
    <property type="component" value="Unassembled WGS sequence"/>
</dbReference>
<feature type="signal peptide" evidence="1">
    <location>
        <begin position="1"/>
        <end position="25"/>
    </location>
</feature>
<dbReference type="SMART" id="SM00460">
    <property type="entry name" value="TGc"/>
    <property type="match status" value="1"/>
</dbReference>
<dbReference type="EMBL" id="CYZN01000013">
    <property type="protein sequence ID" value="CUO19235.1"/>
    <property type="molecule type" value="Genomic_DNA"/>
</dbReference>
<dbReference type="Proteomes" id="UP000095431">
    <property type="component" value="Unassembled WGS sequence"/>
</dbReference>
<dbReference type="AlphaFoldDB" id="A0A174D594"/>
<feature type="chain" id="PRO_5042332764" evidence="1">
    <location>
        <begin position="26"/>
        <end position="262"/>
    </location>
</feature>
<evidence type="ECO:0000313" key="3">
    <source>
        <dbReference type="EMBL" id="CUO19235.1"/>
    </source>
</evidence>
<keyword evidence="1" id="KW-0732">Signal</keyword>